<dbReference type="Pfam" id="PF18317">
    <property type="entry name" value="SDH_C"/>
    <property type="match status" value="1"/>
</dbReference>
<feature type="binding site" evidence="8">
    <location>
        <begin position="131"/>
        <end position="135"/>
    </location>
    <ligand>
        <name>NADP(+)</name>
        <dbReference type="ChEBI" id="CHEBI:58349"/>
    </ligand>
</feature>
<feature type="binding site" evidence="8">
    <location>
        <begin position="155"/>
        <end position="160"/>
    </location>
    <ligand>
        <name>NADP(+)</name>
        <dbReference type="ChEBI" id="CHEBI:58349"/>
    </ligand>
</feature>
<keyword evidence="13" id="KW-1185">Reference proteome</keyword>
<dbReference type="Pfam" id="PF08501">
    <property type="entry name" value="Shikimate_dh_N"/>
    <property type="match status" value="1"/>
</dbReference>
<keyword evidence="4 8" id="KW-0521">NADP</keyword>
<evidence type="ECO:0000256" key="2">
    <source>
        <dbReference type="ARBA" id="ARBA00012962"/>
    </source>
</evidence>
<dbReference type="InterPro" id="IPR013708">
    <property type="entry name" value="Shikimate_DH-bd_N"/>
</dbReference>
<reference evidence="12 13" key="1">
    <citation type="submission" date="2024-02" db="EMBL/GenBank/DDBJ databases">
        <title>Roseibium algae sp. nov., isolated from marine alga (Grateloupia sp.), showing potential in myo-inositol conversion.</title>
        <authorList>
            <person name="Wang Y."/>
        </authorList>
    </citation>
    <scope>NUCLEOTIDE SEQUENCE [LARGE SCALE GENOMIC DNA]</scope>
    <source>
        <strain evidence="12 13">H3510</strain>
    </source>
</reference>
<evidence type="ECO:0000256" key="8">
    <source>
        <dbReference type="HAMAP-Rule" id="MF_00222"/>
    </source>
</evidence>
<feature type="domain" description="SDH C-terminal" evidence="11">
    <location>
        <begin position="243"/>
        <end position="266"/>
    </location>
</feature>
<feature type="binding site" evidence="8">
    <location>
        <position position="64"/>
    </location>
    <ligand>
        <name>shikimate</name>
        <dbReference type="ChEBI" id="CHEBI:36208"/>
    </ligand>
</feature>
<dbReference type="InterPro" id="IPR011342">
    <property type="entry name" value="Shikimate_DH"/>
</dbReference>
<dbReference type="HAMAP" id="MF_00222">
    <property type="entry name" value="Shikimate_DH_AroE"/>
    <property type="match status" value="1"/>
</dbReference>
<name>A0ABU8TLA8_9HYPH</name>
<comment type="function">
    <text evidence="8">Involved in the biosynthesis of the chorismate, which leads to the biosynthesis of aromatic amino acids. Catalyzes the reversible NADPH linked reduction of 3-dehydroshikimate (DHSA) to yield shikimate (SA).</text>
</comment>
<dbReference type="PANTHER" id="PTHR21089:SF1">
    <property type="entry name" value="BIFUNCTIONAL 3-DEHYDROQUINATE DEHYDRATASE_SHIKIMATE DEHYDROGENASE, CHLOROPLASTIC"/>
    <property type="match status" value="1"/>
</dbReference>
<dbReference type="Gene3D" id="3.40.50.10860">
    <property type="entry name" value="Leucine Dehydrogenase, chain A, domain 1"/>
    <property type="match status" value="1"/>
</dbReference>
<evidence type="ECO:0000256" key="7">
    <source>
        <dbReference type="ARBA" id="ARBA00049442"/>
    </source>
</evidence>
<dbReference type="Proteomes" id="UP001385499">
    <property type="component" value="Unassembled WGS sequence"/>
</dbReference>
<feature type="binding site" evidence="8">
    <location>
        <position position="105"/>
    </location>
    <ligand>
        <name>shikimate</name>
        <dbReference type="ChEBI" id="CHEBI:36208"/>
    </ligand>
</feature>
<dbReference type="SUPFAM" id="SSF53223">
    <property type="entry name" value="Aminoacid dehydrogenase-like, N-terminal domain"/>
    <property type="match status" value="1"/>
</dbReference>
<evidence type="ECO:0000259" key="10">
    <source>
        <dbReference type="Pfam" id="PF08501"/>
    </source>
</evidence>
<keyword evidence="3 8" id="KW-0028">Amino-acid biosynthesis</keyword>
<evidence type="ECO:0000259" key="9">
    <source>
        <dbReference type="Pfam" id="PF01488"/>
    </source>
</evidence>
<dbReference type="EMBL" id="JBAKIA010000007">
    <property type="protein sequence ID" value="MEJ8474949.1"/>
    <property type="molecule type" value="Genomic_DNA"/>
</dbReference>
<feature type="domain" description="Quinate/shikimate 5-dehydrogenase/glutamyl-tRNA reductase" evidence="9">
    <location>
        <begin position="125"/>
        <end position="195"/>
    </location>
</feature>
<organism evidence="12 13">
    <name type="scientific">Roseibium algae</name>
    <dbReference type="NCBI Taxonomy" id="3123038"/>
    <lineage>
        <taxon>Bacteria</taxon>
        <taxon>Pseudomonadati</taxon>
        <taxon>Pseudomonadota</taxon>
        <taxon>Alphaproteobacteria</taxon>
        <taxon>Hyphomicrobiales</taxon>
        <taxon>Stappiaceae</taxon>
        <taxon>Roseibium</taxon>
    </lineage>
</organism>
<dbReference type="InterPro" id="IPR046346">
    <property type="entry name" value="Aminoacid_DH-like_N_sf"/>
</dbReference>
<comment type="pathway">
    <text evidence="1 8">Metabolic intermediate biosynthesis; chorismate biosynthesis; chorismate from D-erythrose 4-phosphate and phosphoenolpyruvate: step 4/7.</text>
</comment>
<keyword evidence="6 8" id="KW-0057">Aromatic amino acid biosynthesis</keyword>
<evidence type="ECO:0000256" key="4">
    <source>
        <dbReference type="ARBA" id="ARBA00022857"/>
    </source>
</evidence>
<evidence type="ECO:0000313" key="13">
    <source>
        <dbReference type="Proteomes" id="UP001385499"/>
    </source>
</evidence>
<comment type="similarity">
    <text evidence="8">Belongs to the shikimate dehydrogenase family.</text>
</comment>
<dbReference type="InterPro" id="IPR006151">
    <property type="entry name" value="Shikm_DH/Glu-tRNA_Rdtase"/>
</dbReference>
<dbReference type="NCBIfam" id="NF001312">
    <property type="entry name" value="PRK00258.1-4"/>
    <property type="match status" value="1"/>
</dbReference>
<feature type="binding site" evidence="8">
    <location>
        <begin position="17"/>
        <end position="19"/>
    </location>
    <ligand>
        <name>shikimate</name>
        <dbReference type="ChEBI" id="CHEBI:36208"/>
    </ligand>
</feature>
<proteinExistence type="inferred from homology"/>
<feature type="binding site" evidence="8">
    <location>
        <position position="243"/>
    </location>
    <ligand>
        <name>NADP(+)</name>
        <dbReference type="ChEBI" id="CHEBI:58349"/>
    </ligand>
</feature>
<gene>
    <name evidence="8" type="primary">aroE</name>
    <name evidence="12" type="ORF">V6575_12700</name>
</gene>
<evidence type="ECO:0000256" key="6">
    <source>
        <dbReference type="ARBA" id="ARBA00023141"/>
    </source>
</evidence>
<comment type="subunit">
    <text evidence="8">Homodimer.</text>
</comment>
<evidence type="ECO:0000313" key="12">
    <source>
        <dbReference type="EMBL" id="MEJ8474949.1"/>
    </source>
</evidence>
<dbReference type="PANTHER" id="PTHR21089">
    <property type="entry name" value="SHIKIMATE DEHYDROGENASE"/>
    <property type="match status" value="1"/>
</dbReference>
<feature type="binding site" evidence="8">
    <location>
        <position position="80"/>
    </location>
    <ligand>
        <name>NADP(+)</name>
        <dbReference type="ChEBI" id="CHEBI:58349"/>
    </ligand>
</feature>
<comment type="caution">
    <text evidence="12">The sequence shown here is derived from an EMBL/GenBank/DDBJ whole genome shotgun (WGS) entry which is preliminary data.</text>
</comment>
<feature type="binding site" evidence="8">
    <location>
        <position position="220"/>
    </location>
    <ligand>
        <name>NADP(+)</name>
        <dbReference type="ChEBI" id="CHEBI:58349"/>
    </ligand>
</feature>
<dbReference type="SUPFAM" id="SSF51735">
    <property type="entry name" value="NAD(P)-binding Rossmann-fold domains"/>
    <property type="match status" value="1"/>
</dbReference>
<dbReference type="InterPro" id="IPR036291">
    <property type="entry name" value="NAD(P)-bd_dom_sf"/>
</dbReference>
<keyword evidence="5 8" id="KW-0560">Oxidoreductase</keyword>
<accession>A0ABU8TLA8</accession>
<comment type="catalytic activity">
    <reaction evidence="7 8">
        <text>shikimate + NADP(+) = 3-dehydroshikimate + NADPH + H(+)</text>
        <dbReference type="Rhea" id="RHEA:17737"/>
        <dbReference type="ChEBI" id="CHEBI:15378"/>
        <dbReference type="ChEBI" id="CHEBI:16630"/>
        <dbReference type="ChEBI" id="CHEBI:36208"/>
        <dbReference type="ChEBI" id="CHEBI:57783"/>
        <dbReference type="ChEBI" id="CHEBI:58349"/>
        <dbReference type="EC" id="1.1.1.25"/>
    </reaction>
</comment>
<protein>
    <recommendedName>
        <fullName evidence="2 8">Shikimate dehydrogenase (NADP(+))</fullName>
        <shortName evidence="8">SDH</shortName>
        <ecNumber evidence="2 8">1.1.1.25</ecNumber>
    </recommendedName>
</protein>
<dbReference type="CDD" id="cd01065">
    <property type="entry name" value="NAD_bind_Shikimate_DH"/>
    <property type="match status" value="1"/>
</dbReference>
<feature type="active site" description="Proton acceptor" evidence="8">
    <location>
        <position position="68"/>
    </location>
</feature>
<evidence type="ECO:0000259" key="11">
    <source>
        <dbReference type="Pfam" id="PF18317"/>
    </source>
</evidence>
<evidence type="ECO:0000256" key="5">
    <source>
        <dbReference type="ARBA" id="ARBA00023002"/>
    </source>
</evidence>
<feature type="binding site" evidence="8">
    <location>
        <position position="222"/>
    </location>
    <ligand>
        <name>shikimate</name>
        <dbReference type="ChEBI" id="CHEBI:36208"/>
    </ligand>
</feature>
<feature type="domain" description="Shikimate dehydrogenase substrate binding N-terminal" evidence="10">
    <location>
        <begin position="9"/>
        <end position="91"/>
    </location>
</feature>
<feature type="binding site" evidence="8">
    <location>
        <position position="250"/>
    </location>
    <ligand>
        <name>shikimate</name>
        <dbReference type="ChEBI" id="CHEBI:36208"/>
    </ligand>
</feature>
<sequence>MSIVRKAAITGWPVAHSRSPMVHGYWLKKYGLEGEYGRQAVDPDLAEKFYSDFSGSGLVGCNVTVPHKEIAAAACDELDDAAAAMGAANTLWLDGTGKLCGANTDGIGFLGNLDQLAPGWDSDAGTAIVLGAGGAARAIVWSLLSRNFKSVHIFNRTVSKAIALKEEFGTRTIAHPWDKLVDYLGQADLLVNTTSLGMTGKAALELDLSDLPKSALVTDIVYVPLKTDLLQQAEARGNRTVDGLGMLLHQAVPGFERWFGIRPEVDENLRSLILSDLEQDG</sequence>
<dbReference type="GO" id="GO:0004764">
    <property type="term" value="F:shikimate 3-dehydrogenase (NADP+) activity"/>
    <property type="evidence" value="ECO:0007669"/>
    <property type="project" value="UniProtKB-EC"/>
</dbReference>
<evidence type="ECO:0000256" key="3">
    <source>
        <dbReference type="ARBA" id="ARBA00022605"/>
    </source>
</evidence>
<dbReference type="Gene3D" id="3.40.50.720">
    <property type="entry name" value="NAD(P)-binding Rossmann-like Domain"/>
    <property type="match status" value="1"/>
</dbReference>
<dbReference type="RefSeq" id="WP_340274768.1">
    <property type="nucleotide sequence ID" value="NZ_JBAKIA010000007.1"/>
</dbReference>
<dbReference type="EC" id="1.1.1.25" evidence="2 8"/>
<evidence type="ECO:0000256" key="1">
    <source>
        <dbReference type="ARBA" id="ARBA00004871"/>
    </source>
</evidence>
<feature type="binding site" evidence="8">
    <location>
        <position position="89"/>
    </location>
    <ligand>
        <name>shikimate</name>
        <dbReference type="ChEBI" id="CHEBI:36208"/>
    </ligand>
</feature>
<dbReference type="NCBIfam" id="TIGR00507">
    <property type="entry name" value="aroE"/>
    <property type="match status" value="1"/>
</dbReference>
<dbReference type="InterPro" id="IPR041121">
    <property type="entry name" value="SDH_C"/>
</dbReference>
<dbReference type="Pfam" id="PF01488">
    <property type="entry name" value="Shikimate_DH"/>
    <property type="match status" value="1"/>
</dbReference>
<dbReference type="InterPro" id="IPR022893">
    <property type="entry name" value="Shikimate_DH_fam"/>
</dbReference>